<name>A0AAV5EGS5_ELECO</name>
<dbReference type="EMBL" id="BQKI01000075">
    <property type="protein sequence ID" value="GJN21776.1"/>
    <property type="molecule type" value="Genomic_DNA"/>
</dbReference>
<dbReference type="AlphaFoldDB" id="A0AAV5EGS5"/>
<keyword evidence="2" id="KW-1185">Reference proteome</keyword>
<sequence>MRGSPGTSWKEEEEAAVTAVEDAYHRTSCWGRFGLSALWRRLRLIGMPRRHYRTYVLSAGGLNYDLLNYSQNFDNGNVCEREPDFLSRFAAR</sequence>
<evidence type="ECO:0000313" key="2">
    <source>
        <dbReference type="Proteomes" id="UP001054889"/>
    </source>
</evidence>
<reference evidence="1" key="2">
    <citation type="submission" date="2021-12" db="EMBL/GenBank/DDBJ databases">
        <title>Resequencing data analysis of finger millet.</title>
        <authorList>
            <person name="Hatakeyama M."/>
            <person name="Aluri S."/>
            <person name="Balachadran M.T."/>
            <person name="Sivarajan S.R."/>
            <person name="Poveda L."/>
            <person name="Shimizu-Inatsugi R."/>
            <person name="Schlapbach R."/>
            <person name="Sreeman S.M."/>
            <person name="Shimizu K.K."/>
        </authorList>
    </citation>
    <scope>NUCLEOTIDE SEQUENCE</scope>
</reference>
<evidence type="ECO:0000313" key="1">
    <source>
        <dbReference type="EMBL" id="GJN21776.1"/>
    </source>
</evidence>
<organism evidence="1 2">
    <name type="scientific">Eleusine coracana subsp. coracana</name>
    <dbReference type="NCBI Taxonomy" id="191504"/>
    <lineage>
        <taxon>Eukaryota</taxon>
        <taxon>Viridiplantae</taxon>
        <taxon>Streptophyta</taxon>
        <taxon>Embryophyta</taxon>
        <taxon>Tracheophyta</taxon>
        <taxon>Spermatophyta</taxon>
        <taxon>Magnoliopsida</taxon>
        <taxon>Liliopsida</taxon>
        <taxon>Poales</taxon>
        <taxon>Poaceae</taxon>
        <taxon>PACMAD clade</taxon>
        <taxon>Chloridoideae</taxon>
        <taxon>Cynodonteae</taxon>
        <taxon>Eleusininae</taxon>
        <taxon>Eleusine</taxon>
    </lineage>
</organism>
<accession>A0AAV5EGS5</accession>
<dbReference type="Proteomes" id="UP001054889">
    <property type="component" value="Unassembled WGS sequence"/>
</dbReference>
<gene>
    <name evidence="1" type="primary">gb09291</name>
    <name evidence="1" type="ORF">PR202_gb09291</name>
</gene>
<comment type="caution">
    <text evidence="1">The sequence shown here is derived from an EMBL/GenBank/DDBJ whole genome shotgun (WGS) entry which is preliminary data.</text>
</comment>
<reference evidence="1" key="1">
    <citation type="journal article" date="2018" name="DNA Res.">
        <title>Multiple hybrid de novo genome assembly of finger millet, an orphan allotetraploid crop.</title>
        <authorList>
            <person name="Hatakeyama M."/>
            <person name="Aluri S."/>
            <person name="Balachadran M.T."/>
            <person name="Sivarajan S.R."/>
            <person name="Patrignani A."/>
            <person name="Gruter S."/>
            <person name="Poveda L."/>
            <person name="Shimizu-Inatsugi R."/>
            <person name="Baeten J."/>
            <person name="Francoijs K.J."/>
            <person name="Nataraja K.N."/>
            <person name="Reddy Y.A.N."/>
            <person name="Phadnis S."/>
            <person name="Ravikumar R.L."/>
            <person name="Schlapbach R."/>
            <person name="Sreeman S.M."/>
            <person name="Shimizu K.K."/>
        </authorList>
    </citation>
    <scope>NUCLEOTIDE SEQUENCE</scope>
</reference>
<protein>
    <submittedName>
        <fullName evidence="1">Uncharacterized protein</fullName>
    </submittedName>
</protein>
<proteinExistence type="predicted"/>